<dbReference type="PANTHER" id="PTHR34220">
    <property type="entry name" value="SENSOR HISTIDINE KINASE YPDA"/>
    <property type="match status" value="1"/>
</dbReference>
<dbReference type="RefSeq" id="WP_345209448.1">
    <property type="nucleotide sequence ID" value="NZ_BAABFT010000001.1"/>
</dbReference>
<feature type="domain" description="Signal transduction histidine kinase internal region" evidence="2">
    <location>
        <begin position="292"/>
        <end position="364"/>
    </location>
</feature>
<dbReference type="Pfam" id="PF06580">
    <property type="entry name" value="His_kinase"/>
    <property type="match status" value="1"/>
</dbReference>
<dbReference type="InterPro" id="IPR050640">
    <property type="entry name" value="Bact_2-comp_sensor_kinase"/>
</dbReference>
<evidence type="ECO:0000313" key="3">
    <source>
        <dbReference type="EMBL" id="GAA4310667.1"/>
    </source>
</evidence>
<feature type="transmembrane region" description="Helical" evidence="1">
    <location>
        <begin position="252"/>
        <end position="271"/>
    </location>
</feature>
<comment type="caution">
    <text evidence="3">The sequence shown here is derived from an EMBL/GenBank/DDBJ whole genome shotgun (WGS) entry which is preliminary data.</text>
</comment>
<keyword evidence="1" id="KW-0472">Membrane</keyword>
<protein>
    <recommendedName>
        <fullName evidence="2">Signal transduction histidine kinase internal region domain-containing protein</fullName>
    </recommendedName>
</protein>
<reference evidence="4" key="1">
    <citation type="journal article" date="2019" name="Int. J. Syst. Evol. Microbiol.">
        <title>The Global Catalogue of Microorganisms (GCM) 10K type strain sequencing project: providing services to taxonomists for standard genome sequencing and annotation.</title>
        <authorList>
            <consortium name="The Broad Institute Genomics Platform"/>
            <consortium name="The Broad Institute Genome Sequencing Center for Infectious Disease"/>
            <person name="Wu L."/>
            <person name="Ma J."/>
        </authorList>
    </citation>
    <scope>NUCLEOTIDE SEQUENCE [LARGE SCALE GENOMIC DNA]</scope>
    <source>
        <strain evidence="4">JCM 17705</strain>
    </source>
</reference>
<dbReference type="InterPro" id="IPR010559">
    <property type="entry name" value="Sig_transdc_His_kin_internal"/>
</dbReference>
<dbReference type="SUPFAM" id="SSF55874">
    <property type="entry name" value="ATPase domain of HSP90 chaperone/DNA topoisomerase II/histidine kinase"/>
    <property type="match status" value="1"/>
</dbReference>
<keyword evidence="1" id="KW-0812">Transmembrane</keyword>
<evidence type="ECO:0000313" key="4">
    <source>
        <dbReference type="Proteomes" id="UP001500582"/>
    </source>
</evidence>
<dbReference type="EMBL" id="BAABFT010000001">
    <property type="protein sequence ID" value="GAA4310667.1"/>
    <property type="molecule type" value="Genomic_DNA"/>
</dbReference>
<gene>
    <name evidence="3" type="ORF">GCM10023149_05420</name>
</gene>
<keyword evidence="4" id="KW-1185">Reference proteome</keyword>
<dbReference type="Proteomes" id="UP001500582">
    <property type="component" value="Unassembled WGS sequence"/>
</dbReference>
<name>A0ABP8FTL2_9SPHI</name>
<evidence type="ECO:0000256" key="1">
    <source>
        <dbReference type="SAM" id="Phobius"/>
    </source>
</evidence>
<organism evidence="3 4">
    <name type="scientific">Mucilaginibacter gynuensis</name>
    <dbReference type="NCBI Taxonomy" id="1302236"/>
    <lineage>
        <taxon>Bacteria</taxon>
        <taxon>Pseudomonadati</taxon>
        <taxon>Bacteroidota</taxon>
        <taxon>Sphingobacteriia</taxon>
        <taxon>Sphingobacteriales</taxon>
        <taxon>Sphingobacteriaceae</taxon>
        <taxon>Mucilaginibacter</taxon>
    </lineage>
</organism>
<dbReference type="InterPro" id="IPR036890">
    <property type="entry name" value="HATPase_C_sf"/>
</dbReference>
<dbReference type="Gene3D" id="3.30.565.10">
    <property type="entry name" value="Histidine kinase-like ATPase, C-terminal domain"/>
    <property type="match status" value="1"/>
</dbReference>
<sequence length="480" mass="54811">MKHKLHGALLLFLIVCFQGVYGEQYSIPEQSYLNIEPAFADKNQVIKKVKGKLVQMYTTGGWVHISITDAFKVSSKMLYYRAGLKISNENNNSAQQTTSAFQIDDRPLFIPVNSKILIDVIDLKTDTLVSRYIIKRPKLMPGIRFYRKEKSNAPFYVLPPTGRPEKLSMMPGKLDIGFAENAAFKGLEVEYVLIDEKTRRRQRGTSETGFGSLNLKANTVYELRFNYVTQNESVRSMYLFVKPYWYQSPKTYIALVVLLVTVGFVLMALLFKNKLKSSEKKQKKMEASAIRLQSLLNPHFTFNALSSIQGLINTDRIEEANQYLEEFSSLLRKTLAKSQHVFNSLDQELEMMRMYIRLEALRFNFSWNIEVAESLDLSAIEIPTLLLQPLIENAVKHGLQGLGDKAKLMITCKEGDEKDTFVITVKDNGTWVEGNGSGYGLSLTAERIRMINKLKKDQSITLEFNKLLGTEAIVTFHNWL</sequence>
<proteinExistence type="predicted"/>
<evidence type="ECO:0000259" key="2">
    <source>
        <dbReference type="Pfam" id="PF06580"/>
    </source>
</evidence>
<accession>A0ABP8FTL2</accession>
<keyword evidence="1" id="KW-1133">Transmembrane helix</keyword>
<dbReference type="PANTHER" id="PTHR34220:SF7">
    <property type="entry name" value="SENSOR HISTIDINE KINASE YPDA"/>
    <property type="match status" value="1"/>
</dbReference>